<reference evidence="7" key="1">
    <citation type="journal article" date="2020" name="mSystems">
        <title>Genome- and Community-Level Interaction Insights into Carbon Utilization and Element Cycling Functions of Hydrothermarchaeota in Hydrothermal Sediment.</title>
        <authorList>
            <person name="Zhou Z."/>
            <person name="Liu Y."/>
            <person name="Xu W."/>
            <person name="Pan J."/>
            <person name="Luo Z.H."/>
            <person name="Li M."/>
        </authorList>
    </citation>
    <scope>NUCLEOTIDE SEQUENCE [LARGE SCALE GENOMIC DNA]</scope>
    <source>
        <strain evidence="7">SpSt-1071</strain>
    </source>
</reference>
<evidence type="ECO:0000256" key="3">
    <source>
        <dbReference type="ARBA" id="ARBA00023082"/>
    </source>
</evidence>
<evidence type="ECO:0000313" key="7">
    <source>
        <dbReference type="EMBL" id="HHM67153.1"/>
    </source>
</evidence>
<name>A0A7C5VIL7_9DEIN</name>
<comment type="similarity">
    <text evidence="1">Belongs to the sigma-70 factor family. ECF subfamily.</text>
</comment>
<dbReference type="EMBL" id="DRXE01000009">
    <property type="protein sequence ID" value="HHM67153.1"/>
    <property type="molecule type" value="Genomic_DNA"/>
</dbReference>
<proteinExistence type="inferred from homology"/>
<feature type="domain" description="RNA polymerase sigma factor 70 region 4 type 2" evidence="6">
    <location>
        <begin position="119"/>
        <end position="167"/>
    </location>
</feature>
<organism evidence="7">
    <name type="scientific">Thermus caliditerrae</name>
    <dbReference type="NCBI Taxonomy" id="1330700"/>
    <lineage>
        <taxon>Bacteria</taxon>
        <taxon>Thermotogati</taxon>
        <taxon>Deinococcota</taxon>
        <taxon>Deinococci</taxon>
        <taxon>Thermales</taxon>
        <taxon>Thermaceae</taxon>
        <taxon>Thermus</taxon>
    </lineage>
</organism>
<dbReference type="SUPFAM" id="SSF88946">
    <property type="entry name" value="Sigma2 domain of RNA polymerase sigma factors"/>
    <property type="match status" value="1"/>
</dbReference>
<sequence>MAEDADEVHLLQRVAGGDEEALLALYRRYAPRVHGLARRILRDGHEAKDVVQETFLRIWNKAERFDPTLGRPGTWILTIAHRLALKRLKALSAWALLEEDGGVEGVGTEAHLEKLWVNGALGALEPEERRLLELAYFQGYSHSELALLLGWPLGTVKSRLRRALAKLEAKLR</sequence>
<dbReference type="PANTHER" id="PTHR43133:SF62">
    <property type="entry name" value="RNA POLYMERASE SIGMA FACTOR SIGZ"/>
    <property type="match status" value="1"/>
</dbReference>
<dbReference type="InterPro" id="IPR036388">
    <property type="entry name" value="WH-like_DNA-bd_sf"/>
</dbReference>
<dbReference type="InterPro" id="IPR013249">
    <property type="entry name" value="RNA_pol_sigma70_r4_t2"/>
</dbReference>
<dbReference type="InterPro" id="IPR013325">
    <property type="entry name" value="RNA_pol_sigma_r2"/>
</dbReference>
<dbReference type="NCBIfam" id="TIGR02937">
    <property type="entry name" value="sigma70-ECF"/>
    <property type="match status" value="1"/>
</dbReference>
<dbReference type="Pfam" id="PF08281">
    <property type="entry name" value="Sigma70_r4_2"/>
    <property type="match status" value="1"/>
</dbReference>
<evidence type="ECO:0000256" key="2">
    <source>
        <dbReference type="ARBA" id="ARBA00023015"/>
    </source>
</evidence>
<keyword evidence="4" id="KW-0804">Transcription</keyword>
<dbReference type="AlphaFoldDB" id="A0A7C5VIL7"/>
<dbReference type="InterPro" id="IPR014284">
    <property type="entry name" value="RNA_pol_sigma-70_dom"/>
</dbReference>
<keyword evidence="3" id="KW-0731">Sigma factor</keyword>
<evidence type="ECO:0000256" key="4">
    <source>
        <dbReference type="ARBA" id="ARBA00023163"/>
    </source>
</evidence>
<accession>A0A7C5VIL7</accession>
<dbReference type="Pfam" id="PF04542">
    <property type="entry name" value="Sigma70_r2"/>
    <property type="match status" value="1"/>
</dbReference>
<dbReference type="InterPro" id="IPR039425">
    <property type="entry name" value="RNA_pol_sigma-70-like"/>
</dbReference>
<dbReference type="InterPro" id="IPR007627">
    <property type="entry name" value="RNA_pol_sigma70_r2"/>
</dbReference>
<keyword evidence="2" id="KW-0805">Transcription regulation</keyword>
<dbReference type="GO" id="GO:0006352">
    <property type="term" value="P:DNA-templated transcription initiation"/>
    <property type="evidence" value="ECO:0007669"/>
    <property type="project" value="InterPro"/>
</dbReference>
<dbReference type="Gene3D" id="1.10.1740.10">
    <property type="match status" value="1"/>
</dbReference>
<dbReference type="SUPFAM" id="SSF88659">
    <property type="entry name" value="Sigma3 and sigma4 domains of RNA polymerase sigma factors"/>
    <property type="match status" value="1"/>
</dbReference>
<dbReference type="CDD" id="cd06171">
    <property type="entry name" value="Sigma70_r4"/>
    <property type="match status" value="1"/>
</dbReference>
<evidence type="ECO:0000256" key="1">
    <source>
        <dbReference type="ARBA" id="ARBA00010641"/>
    </source>
</evidence>
<dbReference type="Gene3D" id="1.10.10.10">
    <property type="entry name" value="Winged helix-like DNA-binding domain superfamily/Winged helix DNA-binding domain"/>
    <property type="match status" value="1"/>
</dbReference>
<protein>
    <submittedName>
        <fullName evidence="7">Sigma-70 family RNA polymerase sigma factor</fullName>
    </submittedName>
</protein>
<dbReference type="InterPro" id="IPR013324">
    <property type="entry name" value="RNA_pol_sigma_r3/r4-like"/>
</dbReference>
<evidence type="ECO:0000259" key="5">
    <source>
        <dbReference type="Pfam" id="PF04542"/>
    </source>
</evidence>
<gene>
    <name evidence="7" type="ORF">ENM28_00190</name>
</gene>
<feature type="domain" description="RNA polymerase sigma-70 region 2" evidence="5">
    <location>
        <begin position="25"/>
        <end position="90"/>
    </location>
</feature>
<dbReference type="GO" id="GO:0003677">
    <property type="term" value="F:DNA binding"/>
    <property type="evidence" value="ECO:0007669"/>
    <property type="project" value="InterPro"/>
</dbReference>
<dbReference type="PANTHER" id="PTHR43133">
    <property type="entry name" value="RNA POLYMERASE ECF-TYPE SIGMA FACTO"/>
    <property type="match status" value="1"/>
</dbReference>
<evidence type="ECO:0000259" key="6">
    <source>
        <dbReference type="Pfam" id="PF08281"/>
    </source>
</evidence>
<dbReference type="GO" id="GO:0016987">
    <property type="term" value="F:sigma factor activity"/>
    <property type="evidence" value="ECO:0007669"/>
    <property type="project" value="UniProtKB-KW"/>
</dbReference>
<comment type="caution">
    <text evidence="7">The sequence shown here is derived from an EMBL/GenBank/DDBJ whole genome shotgun (WGS) entry which is preliminary data.</text>
</comment>